<dbReference type="EMBL" id="BMVX01000006">
    <property type="protein sequence ID" value="GGZ60748.1"/>
    <property type="molecule type" value="Genomic_DNA"/>
</dbReference>
<feature type="domain" description="Tyr recombinase" evidence="2">
    <location>
        <begin position="1"/>
        <end position="120"/>
    </location>
</feature>
<dbReference type="Gene3D" id="1.10.443.10">
    <property type="entry name" value="Intergrase catalytic core"/>
    <property type="match status" value="1"/>
</dbReference>
<evidence type="ECO:0000256" key="1">
    <source>
        <dbReference type="ARBA" id="ARBA00023172"/>
    </source>
</evidence>
<dbReference type="AlphaFoldDB" id="A0A918QP90"/>
<protein>
    <recommendedName>
        <fullName evidence="2">Tyr recombinase domain-containing protein</fullName>
    </recommendedName>
</protein>
<evidence type="ECO:0000313" key="3">
    <source>
        <dbReference type="EMBL" id="GGZ60748.1"/>
    </source>
</evidence>
<dbReference type="SUPFAM" id="SSF56349">
    <property type="entry name" value="DNA breaking-rejoining enzymes"/>
    <property type="match status" value="1"/>
</dbReference>
<dbReference type="GO" id="GO:0003677">
    <property type="term" value="F:DNA binding"/>
    <property type="evidence" value="ECO:0007669"/>
    <property type="project" value="InterPro"/>
</dbReference>
<dbReference type="RefSeq" id="WP_229886172.1">
    <property type="nucleotide sequence ID" value="NZ_BMVX01000006.1"/>
</dbReference>
<dbReference type="Proteomes" id="UP000634660">
    <property type="component" value="Unassembled WGS sequence"/>
</dbReference>
<dbReference type="GO" id="GO:0006310">
    <property type="term" value="P:DNA recombination"/>
    <property type="evidence" value="ECO:0007669"/>
    <property type="project" value="UniProtKB-KW"/>
</dbReference>
<reference evidence="3" key="2">
    <citation type="submission" date="2020-09" db="EMBL/GenBank/DDBJ databases">
        <authorList>
            <person name="Sun Q."/>
            <person name="Ohkuma M."/>
        </authorList>
    </citation>
    <scope>NUCLEOTIDE SEQUENCE</scope>
    <source>
        <strain evidence="3">JCM 4834</strain>
    </source>
</reference>
<organism evidence="3 4">
    <name type="scientific">Streptomyces subrutilus</name>
    <dbReference type="NCBI Taxonomy" id="36818"/>
    <lineage>
        <taxon>Bacteria</taxon>
        <taxon>Bacillati</taxon>
        <taxon>Actinomycetota</taxon>
        <taxon>Actinomycetes</taxon>
        <taxon>Kitasatosporales</taxon>
        <taxon>Streptomycetaceae</taxon>
        <taxon>Streptomyces</taxon>
    </lineage>
</organism>
<proteinExistence type="predicted"/>
<comment type="caution">
    <text evidence="3">The sequence shown here is derived from an EMBL/GenBank/DDBJ whole genome shotgun (WGS) entry which is preliminary data.</text>
</comment>
<gene>
    <name evidence="3" type="ORF">GCM10010371_20380</name>
</gene>
<dbReference type="InterPro" id="IPR011010">
    <property type="entry name" value="DNA_brk_join_enz"/>
</dbReference>
<dbReference type="InterPro" id="IPR013762">
    <property type="entry name" value="Integrase-like_cat_sf"/>
</dbReference>
<sequence>MTRPWGSKGGDPVTVRLIFYTREKTAIQSNWFNSYRWKPALASAGLIKPLEPDAKGRRWEKSRDVMMHALRHLYASMMINGGVDVYTLADRLGHADPAFTLRKYVHPVVGAGSKVRIAVRSAYTRAA</sequence>
<dbReference type="PROSITE" id="PS51898">
    <property type="entry name" value="TYR_RECOMBINASE"/>
    <property type="match status" value="1"/>
</dbReference>
<keyword evidence="1" id="KW-0233">DNA recombination</keyword>
<dbReference type="Pfam" id="PF00589">
    <property type="entry name" value="Phage_integrase"/>
    <property type="match status" value="1"/>
</dbReference>
<name>A0A918QP90_9ACTN</name>
<dbReference type="GO" id="GO:0015074">
    <property type="term" value="P:DNA integration"/>
    <property type="evidence" value="ECO:0007669"/>
    <property type="project" value="InterPro"/>
</dbReference>
<accession>A0A918QP90</accession>
<evidence type="ECO:0000259" key="2">
    <source>
        <dbReference type="PROSITE" id="PS51898"/>
    </source>
</evidence>
<reference evidence="3" key="1">
    <citation type="journal article" date="2014" name="Int. J. Syst. Evol. Microbiol.">
        <title>Complete genome sequence of Corynebacterium casei LMG S-19264T (=DSM 44701T), isolated from a smear-ripened cheese.</title>
        <authorList>
            <consortium name="US DOE Joint Genome Institute (JGI-PGF)"/>
            <person name="Walter F."/>
            <person name="Albersmeier A."/>
            <person name="Kalinowski J."/>
            <person name="Ruckert C."/>
        </authorList>
    </citation>
    <scope>NUCLEOTIDE SEQUENCE</scope>
    <source>
        <strain evidence="3">JCM 4834</strain>
    </source>
</reference>
<evidence type="ECO:0000313" key="4">
    <source>
        <dbReference type="Proteomes" id="UP000634660"/>
    </source>
</evidence>
<dbReference type="InterPro" id="IPR002104">
    <property type="entry name" value="Integrase_catalytic"/>
</dbReference>